<feature type="binding site" evidence="5">
    <location>
        <position position="413"/>
    </location>
    <ligand>
        <name>Mn(2+)</name>
        <dbReference type="ChEBI" id="CHEBI:29035"/>
    </ligand>
</feature>
<keyword evidence="3 6" id="KW-0808">Transferase</keyword>
<evidence type="ECO:0000256" key="2">
    <source>
        <dbReference type="ARBA" id="ARBA00008911"/>
    </source>
</evidence>
<accession>A0A7S4VLL0</accession>
<keyword evidence="5" id="KW-0464">Manganese</keyword>
<evidence type="ECO:0000313" key="7">
    <source>
        <dbReference type="EMBL" id="CAE4590847.1"/>
    </source>
</evidence>
<dbReference type="Gene3D" id="3.20.20.70">
    <property type="entry name" value="Aldolase class I"/>
    <property type="match status" value="1"/>
</dbReference>
<comment type="cofactor">
    <cofactor evidence="5">
        <name>Mn(2+)</name>
        <dbReference type="ChEBI" id="CHEBI:29035"/>
    </cofactor>
    <cofactor evidence="5">
        <name>Co(2+)</name>
        <dbReference type="ChEBI" id="CHEBI:48828"/>
    </cofactor>
    <cofactor evidence="5">
        <name>Cd(2+)</name>
        <dbReference type="ChEBI" id="CHEBI:48775"/>
    </cofactor>
    <text evidence="5">Binds 1 divalent cation per subunit. The enzyme is active with manganese, cobalt or cadmium ions.</text>
</comment>
<feature type="binding site" evidence="5">
    <location>
        <position position="73"/>
    </location>
    <ligand>
        <name>Mn(2+)</name>
        <dbReference type="ChEBI" id="CHEBI:29035"/>
    </ligand>
</feature>
<comment type="catalytic activity">
    <reaction evidence="4 6">
        <text>D-erythrose 4-phosphate + phosphoenolpyruvate + H2O = 7-phospho-2-dehydro-3-deoxy-D-arabino-heptonate + phosphate</text>
        <dbReference type="Rhea" id="RHEA:14717"/>
        <dbReference type="ChEBI" id="CHEBI:15377"/>
        <dbReference type="ChEBI" id="CHEBI:16897"/>
        <dbReference type="ChEBI" id="CHEBI:43474"/>
        <dbReference type="ChEBI" id="CHEBI:58394"/>
        <dbReference type="ChEBI" id="CHEBI:58702"/>
        <dbReference type="EC" id="2.5.1.54"/>
    </reaction>
</comment>
<dbReference type="UniPathway" id="UPA00053">
    <property type="reaction ID" value="UER00084"/>
</dbReference>
<keyword evidence="6" id="KW-0028">Amino-acid biosynthesis</keyword>
<evidence type="ECO:0000256" key="3">
    <source>
        <dbReference type="ARBA" id="ARBA00022679"/>
    </source>
</evidence>
<evidence type="ECO:0000256" key="6">
    <source>
        <dbReference type="RuleBase" id="RU363071"/>
    </source>
</evidence>
<dbReference type="EMBL" id="HBNR01035205">
    <property type="protein sequence ID" value="CAE4590847.1"/>
    <property type="molecule type" value="Transcribed_RNA"/>
</dbReference>
<sequence>MPEAAAEEWTPSSWRGLEALQMAEWEDKAAADKVLTKLGRLPPLVQASEAERLKGLLAAAGRGERFLIQGGDCAERFMDCEGDRLETQLRLILQMGMIAEHTIGKPAVCIARIAGQYGKPRSKPTEVVEGYGEIMSFKGDNINGYAPEDRKWDPERLLQGYFHSAATLNFLRGFTAGADPKALAAIDVSALKGSPDFDGLKQSAREIGAKYAEGAPTEFFTAHEAMQLDLEEALTRKVGEKHYNLSAHLVWIGDRTRQIKGAHVEYFRGISNPIGVKVGPSMKTDELQELVKVLNPNKEEGRLMIITRYGAAKIEELLPAHIEAVKATGIPVVWQCDAVHGNGIVAKSNKHKTRQVEDVVAEIVKCIGVHRRCGTVLAGIHLEVTGQDVTECLGGSIGLTEEMLTRNYETYCDPRLNYAQSIETTFKVAEQLSSPERAAKRLKSA</sequence>
<dbReference type="GO" id="GO:0009423">
    <property type="term" value="P:chorismate biosynthetic process"/>
    <property type="evidence" value="ECO:0007669"/>
    <property type="project" value="UniProtKB-UniPathway"/>
</dbReference>
<name>A0A7S4VLL0_9DINO</name>
<dbReference type="InterPro" id="IPR002480">
    <property type="entry name" value="DAHP_synth_2"/>
</dbReference>
<dbReference type="GO" id="GO:0009073">
    <property type="term" value="P:aromatic amino acid family biosynthetic process"/>
    <property type="evidence" value="ECO:0007669"/>
    <property type="project" value="UniProtKB-KW"/>
</dbReference>
<reference evidence="7" key="1">
    <citation type="submission" date="2021-01" db="EMBL/GenBank/DDBJ databases">
        <authorList>
            <person name="Corre E."/>
            <person name="Pelletier E."/>
            <person name="Niang G."/>
            <person name="Scheremetjew M."/>
            <person name="Finn R."/>
            <person name="Kale V."/>
            <person name="Holt S."/>
            <person name="Cochrane G."/>
            <person name="Meng A."/>
            <person name="Brown T."/>
            <person name="Cohen L."/>
        </authorList>
    </citation>
    <scope>NUCLEOTIDE SEQUENCE</scope>
    <source>
        <strain evidence="7">CCMP3105</strain>
    </source>
</reference>
<organism evidence="7">
    <name type="scientific">Alexandrium monilatum</name>
    <dbReference type="NCBI Taxonomy" id="311494"/>
    <lineage>
        <taxon>Eukaryota</taxon>
        <taxon>Sar</taxon>
        <taxon>Alveolata</taxon>
        <taxon>Dinophyceae</taxon>
        <taxon>Gonyaulacales</taxon>
        <taxon>Pyrocystaceae</taxon>
        <taxon>Alexandrium</taxon>
    </lineage>
</organism>
<gene>
    <name evidence="7" type="ORF">AMON00008_LOCUS24148</name>
</gene>
<keyword evidence="6" id="KW-0057">Aromatic amino acid biosynthesis</keyword>
<protein>
    <recommendedName>
        <fullName evidence="6">Phospho-2-dehydro-3-deoxyheptonate aldolase</fullName>
        <ecNumber evidence="6">2.5.1.54</ecNumber>
    </recommendedName>
</protein>
<comment type="similarity">
    <text evidence="2 6">Belongs to the class-II DAHP synthase family.</text>
</comment>
<dbReference type="AlphaFoldDB" id="A0A7S4VLL0"/>
<feature type="binding site" evidence="5">
    <location>
        <position position="383"/>
    </location>
    <ligand>
        <name>Mn(2+)</name>
        <dbReference type="ChEBI" id="CHEBI:29035"/>
    </ligand>
</feature>
<dbReference type="EC" id="2.5.1.54" evidence="6"/>
<proteinExistence type="inferred from homology"/>
<dbReference type="SUPFAM" id="SSF51569">
    <property type="entry name" value="Aldolase"/>
    <property type="match status" value="1"/>
</dbReference>
<evidence type="ECO:0000256" key="4">
    <source>
        <dbReference type="ARBA" id="ARBA00047508"/>
    </source>
</evidence>
<evidence type="ECO:0000256" key="1">
    <source>
        <dbReference type="ARBA" id="ARBA00004688"/>
    </source>
</evidence>
<keyword evidence="5" id="KW-0170">Cobalt</keyword>
<dbReference type="GO" id="GO:0003849">
    <property type="term" value="F:3-deoxy-7-phosphoheptulonate synthase activity"/>
    <property type="evidence" value="ECO:0007669"/>
    <property type="project" value="UniProtKB-EC"/>
</dbReference>
<dbReference type="Pfam" id="PF01474">
    <property type="entry name" value="DAHP_synth_2"/>
    <property type="match status" value="1"/>
</dbReference>
<comment type="pathway">
    <text evidence="1 6">Metabolic intermediate biosynthesis; chorismate biosynthesis; chorismate from D-erythrose 4-phosphate and phosphoenolpyruvate: step 1/7.</text>
</comment>
<feature type="binding site" evidence="5">
    <location>
        <position position="308"/>
    </location>
    <ligand>
        <name>phosphoenolpyruvate</name>
        <dbReference type="ChEBI" id="CHEBI:58702"/>
    </ligand>
</feature>
<keyword evidence="5" id="KW-0104">Cadmium</keyword>
<dbReference type="InterPro" id="IPR013785">
    <property type="entry name" value="Aldolase_TIM"/>
</dbReference>
<feature type="binding site" evidence="5">
    <location>
        <position position="277"/>
    </location>
    <ligand>
        <name>phosphoenolpyruvate</name>
        <dbReference type="ChEBI" id="CHEBI:58702"/>
    </ligand>
</feature>
<dbReference type="PANTHER" id="PTHR21337:SF0">
    <property type="entry name" value="PHOSPHO-2-DEHYDRO-3-DEOXYHEPTONATE ALDOLASE"/>
    <property type="match status" value="1"/>
</dbReference>
<evidence type="ECO:0000256" key="5">
    <source>
        <dbReference type="PIRSR" id="PIRSR602480-1"/>
    </source>
</evidence>
<feature type="binding site" evidence="5">
    <location>
        <position position="112"/>
    </location>
    <ligand>
        <name>phosphoenolpyruvate</name>
        <dbReference type="ChEBI" id="CHEBI:58702"/>
    </ligand>
</feature>
<dbReference type="PANTHER" id="PTHR21337">
    <property type="entry name" value="PHOSPHO-2-DEHYDRO-3-DEOXYHEPTONATE ALDOLASE 1, 2"/>
    <property type="match status" value="1"/>
</dbReference>
<dbReference type="GO" id="GO:0008652">
    <property type="term" value="P:amino acid biosynthetic process"/>
    <property type="evidence" value="ECO:0007669"/>
    <property type="project" value="UniProtKB-KW"/>
</dbReference>
<feature type="binding site" evidence="5">
    <location>
        <position position="340"/>
    </location>
    <ligand>
        <name>Mn(2+)</name>
        <dbReference type="ChEBI" id="CHEBI:29035"/>
    </ligand>
</feature>